<proteinExistence type="predicted"/>
<dbReference type="PATRIC" id="fig|129137.4.peg.3722"/>
<evidence type="ECO:0000313" key="4">
    <source>
        <dbReference type="Proteomes" id="UP000050490"/>
    </source>
</evidence>
<dbReference type="Proteomes" id="UP000050490">
    <property type="component" value="Unassembled WGS sequence"/>
</dbReference>
<dbReference type="Proteomes" id="UP000272627">
    <property type="component" value="Unassembled WGS sequence"/>
</dbReference>
<name>A0A0P9RDU6_PSEA0</name>
<dbReference type="EMBL" id="RBPV01000058">
    <property type="protein sequence ID" value="RMO65138.1"/>
    <property type="molecule type" value="Genomic_DNA"/>
</dbReference>
<evidence type="ECO:0000313" key="6">
    <source>
        <dbReference type="Proteomes" id="UP000275613"/>
    </source>
</evidence>
<dbReference type="RefSeq" id="WP_057420818.1">
    <property type="nucleotide sequence ID" value="NZ_BMZY01000001.1"/>
</dbReference>
<dbReference type="EMBL" id="RBOA01000209">
    <property type="protein sequence ID" value="RMM00604.1"/>
    <property type="molecule type" value="Genomic_DNA"/>
</dbReference>
<reference evidence="1 4" key="1">
    <citation type="submission" date="2015-09" db="EMBL/GenBank/DDBJ databases">
        <title>Genome announcement of multiple Pseudomonas syringae strains.</title>
        <authorList>
            <person name="Thakur S."/>
            <person name="Wang P.W."/>
            <person name="Gong Y."/>
            <person name="Weir B.S."/>
            <person name="Guttman D.S."/>
        </authorList>
    </citation>
    <scope>NUCLEOTIDE SEQUENCE [LARGE SCALE GENOMIC DNA]</scope>
    <source>
        <strain evidence="1 4">ICMP4455</strain>
    </source>
</reference>
<protein>
    <submittedName>
        <fullName evidence="1">Uncharacterized protein</fullName>
    </submittedName>
</protein>
<evidence type="ECO:0000313" key="5">
    <source>
        <dbReference type="Proteomes" id="UP000272627"/>
    </source>
</evidence>
<evidence type="ECO:0000313" key="2">
    <source>
        <dbReference type="EMBL" id="RMM00604.1"/>
    </source>
</evidence>
<gene>
    <name evidence="1" type="ORF">ALO70_02577</name>
    <name evidence="3" type="ORF">ALQ39_01423</name>
    <name evidence="2" type="ORF">ALQ86_02626</name>
</gene>
<dbReference type="AlphaFoldDB" id="A0A0P9RDU6"/>
<evidence type="ECO:0000313" key="3">
    <source>
        <dbReference type="EMBL" id="RMO65138.1"/>
    </source>
</evidence>
<sequence length="110" mass="12922">MLTTPTDKIDQTEEELTSCIHDLFLNKEYVEWRRALRAFSTGEWHLLTASFAKKHVPTEAFLEFGQEIYSNLVFSYIEAPDHAESQMLMVQFTLPGSMWHCLVWHCPERN</sequence>
<accession>A0A0P9RDU6</accession>
<reference evidence="5 6" key="2">
    <citation type="submission" date="2018-08" db="EMBL/GenBank/DDBJ databases">
        <title>Recombination of ecologically and evolutionarily significant loci maintains genetic cohesion in the Pseudomonas syringae species complex.</title>
        <authorList>
            <person name="Dillon M."/>
            <person name="Thakur S."/>
            <person name="Almeida R.N.D."/>
            <person name="Weir B.S."/>
            <person name="Guttman D.S."/>
        </authorList>
    </citation>
    <scope>NUCLEOTIDE SEQUENCE [LARGE SCALE GENOMIC DNA]</scope>
    <source>
        <strain evidence="3 6">ICMP 4316</strain>
        <strain evidence="2 5">ICMP 8636</strain>
    </source>
</reference>
<evidence type="ECO:0000313" key="1">
    <source>
        <dbReference type="EMBL" id="KPX36104.1"/>
    </source>
</evidence>
<dbReference type="Proteomes" id="UP000275613">
    <property type="component" value="Unassembled WGS sequence"/>
</dbReference>
<organism evidence="1 4">
    <name type="scientific">Pseudomonas amygdali pv. eriobotryae</name>
    <dbReference type="NCBI Taxonomy" id="129137"/>
    <lineage>
        <taxon>Bacteria</taxon>
        <taxon>Pseudomonadati</taxon>
        <taxon>Pseudomonadota</taxon>
        <taxon>Gammaproteobacteria</taxon>
        <taxon>Pseudomonadales</taxon>
        <taxon>Pseudomonadaceae</taxon>
        <taxon>Pseudomonas</taxon>
        <taxon>Pseudomonas amygdali</taxon>
    </lineage>
</organism>
<dbReference type="EMBL" id="LJQI01000093">
    <property type="protein sequence ID" value="KPX36104.1"/>
    <property type="molecule type" value="Genomic_DNA"/>
</dbReference>
<comment type="caution">
    <text evidence="1">The sequence shown here is derived from an EMBL/GenBank/DDBJ whole genome shotgun (WGS) entry which is preliminary data.</text>
</comment>